<evidence type="ECO:0000313" key="1">
    <source>
        <dbReference type="EMBL" id="EGH17799.1"/>
    </source>
</evidence>
<accession>F3CEV7</accession>
<reference evidence="1" key="1">
    <citation type="journal article" date="2011" name="PLoS Pathog.">
        <title>Dynamic evolution of pathogenicity revealed by sequencing and comparative genomics of 19 Pseudomonas syringae isolates.</title>
        <authorList>
            <person name="Baltrus D.A."/>
            <person name="Nishimura M.T."/>
            <person name="Romanchuk A."/>
            <person name="Chang J.H."/>
            <person name="Mukhtar M.S."/>
            <person name="Cherkis K."/>
            <person name="Roach J."/>
            <person name="Grant S.R."/>
            <person name="Jones C.D."/>
            <person name="Dangl J.L."/>
        </authorList>
    </citation>
    <scope>NUCLEOTIDE SEQUENCE [LARGE SCALE GENOMIC DNA]</scope>
    <source>
        <strain evidence="1">Race 4</strain>
    </source>
</reference>
<dbReference type="AlphaFoldDB" id="F3CEV7"/>
<organism evidence="1">
    <name type="scientific">Pseudomonas savastanoi pv. glycinea str. race 4</name>
    <dbReference type="NCBI Taxonomy" id="875330"/>
    <lineage>
        <taxon>Bacteria</taxon>
        <taxon>Pseudomonadati</taxon>
        <taxon>Pseudomonadota</taxon>
        <taxon>Gammaproteobacteria</taxon>
        <taxon>Pseudomonadales</taxon>
        <taxon>Pseudomonadaceae</taxon>
        <taxon>Pseudomonas</taxon>
    </lineage>
</organism>
<dbReference type="HOGENOM" id="CLU_3193280_0_0_6"/>
<proteinExistence type="predicted"/>
<protein>
    <submittedName>
        <fullName evidence="1">Uncharacterized protein</fullName>
    </submittedName>
</protein>
<dbReference type="Proteomes" id="UP000005466">
    <property type="component" value="Unassembled WGS sequence"/>
</dbReference>
<gene>
    <name evidence="1" type="ORF">Pgy4_33116</name>
</gene>
<comment type="caution">
    <text evidence="1">The sequence shown here is derived from an EMBL/GenBank/DDBJ whole genome shotgun (WGS) entry which is preliminary data.</text>
</comment>
<dbReference type="EMBL" id="ADWY01002067">
    <property type="protein sequence ID" value="EGH17799.1"/>
    <property type="molecule type" value="Genomic_DNA"/>
</dbReference>
<name>F3CEV7_PSESG</name>
<sequence>MSEQIKAFDGLIKSLSAPLVELDQTHPDLRAPIEQHLQTLQAPYAQ</sequence>
<feature type="non-terminal residue" evidence="1">
    <location>
        <position position="46"/>
    </location>
</feature>